<gene>
    <name evidence="1" type="ORF">O7A05_13830</name>
</gene>
<accession>A0ABU8KCW7</accession>
<name>A0ABU8KCW7_9HYPH</name>
<reference evidence="1 2" key="1">
    <citation type="submission" date="2022-12" db="EMBL/GenBank/DDBJ databases">
        <authorList>
            <person name="Muema E."/>
        </authorList>
    </citation>
    <scope>NUCLEOTIDE SEQUENCE [LARGE SCALE GENOMIC DNA]</scope>
    <source>
        <strain evidence="2">1330</strain>
    </source>
</reference>
<organism evidence="1 2">
    <name type="scientific">Mesorhizobium argentiipisi</name>
    <dbReference type="NCBI Taxonomy" id="3015175"/>
    <lineage>
        <taxon>Bacteria</taxon>
        <taxon>Pseudomonadati</taxon>
        <taxon>Pseudomonadota</taxon>
        <taxon>Alphaproteobacteria</taxon>
        <taxon>Hyphomicrobiales</taxon>
        <taxon>Phyllobacteriaceae</taxon>
        <taxon>Mesorhizobium</taxon>
    </lineage>
</organism>
<keyword evidence="2" id="KW-1185">Reference proteome</keyword>
<dbReference type="RefSeq" id="WP_337093641.1">
    <property type="nucleotide sequence ID" value="NZ_JAPYKO010000008.1"/>
</dbReference>
<dbReference type="EMBL" id="JAPYKO010000008">
    <property type="protein sequence ID" value="MEI9403237.1"/>
    <property type="molecule type" value="Genomic_DNA"/>
</dbReference>
<comment type="caution">
    <text evidence="1">The sequence shown here is derived from an EMBL/GenBank/DDBJ whole genome shotgun (WGS) entry which is preliminary data.</text>
</comment>
<proteinExistence type="predicted"/>
<dbReference type="Proteomes" id="UP001366503">
    <property type="component" value="Unassembled WGS sequence"/>
</dbReference>
<protein>
    <submittedName>
        <fullName evidence="1">Uncharacterized protein</fullName>
    </submittedName>
</protein>
<sequence length="211" mass="23041">MLVRTGRETVVVSDEGEALGQVLAAGIEVDAADRLVRHIVQEQGLLIQGGVIRTPGMPIQSAPLGVLLVANTARDVAHWLYDHKKVKRGRDFRKMLADYLQAAFTKQVAQTEIIGMSTKQHKFANVVSFANGRKLIIDAVAKDPSSINARVVANLDVKARHDPTLIQRIIYDDAESWSASDLNLLQVGADVVPFSEAKTVIQRLAQKELAA</sequence>
<evidence type="ECO:0000313" key="2">
    <source>
        <dbReference type="Proteomes" id="UP001366503"/>
    </source>
</evidence>
<evidence type="ECO:0000313" key="1">
    <source>
        <dbReference type="EMBL" id="MEI9403237.1"/>
    </source>
</evidence>